<dbReference type="SUPFAM" id="SSF52172">
    <property type="entry name" value="CheY-like"/>
    <property type="match status" value="1"/>
</dbReference>
<keyword evidence="6" id="KW-0238">DNA-binding</keyword>
<dbReference type="InterPro" id="IPR051552">
    <property type="entry name" value="HptR"/>
</dbReference>
<dbReference type="Pfam" id="PF12833">
    <property type="entry name" value="HTH_18"/>
    <property type="match status" value="1"/>
</dbReference>
<evidence type="ECO:0000259" key="10">
    <source>
        <dbReference type="PROSITE" id="PS50110"/>
    </source>
</evidence>
<keyword evidence="7" id="KW-0804">Transcription</keyword>
<dbReference type="Proteomes" id="UP001595715">
    <property type="component" value="Unassembled WGS sequence"/>
</dbReference>
<evidence type="ECO:0000256" key="4">
    <source>
        <dbReference type="ARBA" id="ARBA00023012"/>
    </source>
</evidence>
<dbReference type="Gene3D" id="3.40.50.2300">
    <property type="match status" value="1"/>
</dbReference>
<dbReference type="SUPFAM" id="SSF46689">
    <property type="entry name" value="Homeodomain-like"/>
    <property type="match status" value="2"/>
</dbReference>
<dbReference type="PROSITE" id="PS00041">
    <property type="entry name" value="HTH_ARAC_FAMILY_1"/>
    <property type="match status" value="1"/>
</dbReference>
<dbReference type="CDD" id="cd17536">
    <property type="entry name" value="REC_YesN-like"/>
    <property type="match status" value="1"/>
</dbReference>
<dbReference type="SMART" id="SM00448">
    <property type="entry name" value="REC"/>
    <property type="match status" value="1"/>
</dbReference>
<dbReference type="InterPro" id="IPR001789">
    <property type="entry name" value="Sig_transdc_resp-reg_receiver"/>
</dbReference>
<dbReference type="Pfam" id="PF17853">
    <property type="entry name" value="GGDEF_2"/>
    <property type="match status" value="1"/>
</dbReference>
<keyword evidence="2" id="KW-0963">Cytoplasm</keyword>
<dbReference type="Gene3D" id="1.10.10.60">
    <property type="entry name" value="Homeodomain-like"/>
    <property type="match status" value="2"/>
</dbReference>
<dbReference type="PANTHER" id="PTHR42713:SF3">
    <property type="entry name" value="TRANSCRIPTIONAL REGULATORY PROTEIN HPTR"/>
    <property type="match status" value="1"/>
</dbReference>
<comment type="subcellular location">
    <subcellularLocation>
        <location evidence="1">Cytoplasm</location>
    </subcellularLocation>
</comment>
<feature type="domain" description="Response regulatory" evidence="10">
    <location>
        <begin position="3"/>
        <end position="119"/>
    </location>
</feature>
<sequence>MHEVLIVDDEPVARQSLRYLIDWESYGFTVGAEAENGLRALELLKDRHFALVLTDIRMPTMDGLALIARIREFTDAYVVILSGYDDFEYARQGMKYGVKEYLLKPLDEDDLIEVLRRTAADIAENRLFKRRHRLGMSAIREQFIRKLAHGGLTRKEFDDQLALLEMEGEAERFCCLAVELDFVFGGFEAAGTVAPSERDIELKRYAVRNICEEVTAGFGFVFEEAEDRYGIVCAGDAADLTDPAVRELAGQLSRSVAAYVKETVTIGIGPIVDGFRQAAASFSAAEDALDRKFLTGCGTVLEGRDRQPGSESALRLYRGAEDGLLDAVRSGRTEEVRAQLDALWQRFRAADVPSNQAKQAALELFVQLYRIVRESGTSQAELFDQGHEDYESVMRSKTMDELLLVSARKCEDIVALLRRGRELRPNRIVEEVKRLVQEQFGGSVSLRSVAQQIYMNPKYLGKLFKSGTGMAFNDYVMQLRMEKAKELLLHSDMKVYEIAEAVGYGELDWFYKRFKAYAGISASEYRGR</sequence>
<dbReference type="PROSITE" id="PS50110">
    <property type="entry name" value="RESPONSE_REGULATORY"/>
    <property type="match status" value="1"/>
</dbReference>
<evidence type="ECO:0000256" key="1">
    <source>
        <dbReference type="ARBA" id="ARBA00004496"/>
    </source>
</evidence>
<organism evidence="11 12">
    <name type="scientific">Paenibacillus xanthanilyticus</name>
    <dbReference type="NCBI Taxonomy" id="1783531"/>
    <lineage>
        <taxon>Bacteria</taxon>
        <taxon>Bacillati</taxon>
        <taxon>Bacillota</taxon>
        <taxon>Bacilli</taxon>
        <taxon>Bacillales</taxon>
        <taxon>Paenibacillaceae</taxon>
        <taxon>Paenibacillus</taxon>
    </lineage>
</organism>
<dbReference type="EMBL" id="JBHSAM010000014">
    <property type="protein sequence ID" value="MFC4098998.1"/>
    <property type="molecule type" value="Genomic_DNA"/>
</dbReference>
<accession>A0ABV8JVP0</accession>
<keyword evidence="5" id="KW-0805">Transcription regulation</keyword>
<protein>
    <submittedName>
        <fullName evidence="11">Response regulator</fullName>
    </submittedName>
</protein>
<evidence type="ECO:0000256" key="6">
    <source>
        <dbReference type="ARBA" id="ARBA00023125"/>
    </source>
</evidence>
<keyword evidence="12" id="KW-1185">Reference proteome</keyword>
<name>A0ABV8JVP0_9BACL</name>
<proteinExistence type="predicted"/>
<evidence type="ECO:0000313" key="11">
    <source>
        <dbReference type="EMBL" id="MFC4098998.1"/>
    </source>
</evidence>
<dbReference type="InterPro" id="IPR009057">
    <property type="entry name" value="Homeodomain-like_sf"/>
</dbReference>
<evidence type="ECO:0000256" key="2">
    <source>
        <dbReference type="ARBA" id="ARBA00022490"/>
    </source>
</evidence>
<gene>
    <name evidence="11" type="ORF">ACFOZ8_04935</name>
</gene>
<evidence type="ECO:0000256" key="8">
    <source>
        <dbReference type="PROSITE-ProRule" id="PRU00169"/>
    </source>
</evidence>
<dbReference type="PANTHER" id="PTHR42713">
    <property type="entry name" value="HISTIDINE KINASE-RELATED"/>
    <property type="match status" value="1"/>
</dbReference>
<evidence type="ECO:0000256" key="3">
    <source>
        <dbReference type="ARBA" id="ARBA00022553"/>
    </source>
</evidence>
<dbReference type="PROSITE" id="PS01124">
    <property type="entry name" value="HTH_ARAC_FAMILY_2"/>
    <property type="match status" value="1"/>
</dbReference>
<evidence type="ECO:0000256" key="7">
    <source>
        <dbReference type="ARBA" id="ARBA00023163"/>
    </source>
</evidence>
<evidence type="ECO:0000313" key="12">
    <source>
        <dbReference type="Proteomes" id="UP001595715"/>
    </source>
</evidence>
<keyword evidence="3 8" id="KW-0597">Phosphoprotein</keyword>
<dbReference type="InterPro" id="IPR041522">
    <property type="entry name" value="CdaR_GGDEF"/>
</dbReference>
<evidence type="ECO:0000256" key="5">
    <source>
        <dbReference type="ARBA" id="ARBA00023015"/>
    </source>
</evidence>
<evidence type="ECO:0000259" key="9">
    <source>
        <dbReference type="PROSITE" id="PS01124"/>
    </source>
</evidence>
<keyword evidence="4" id="KW-0902">Two-component regulatory system</keyword>
<dbReference type="InterPro" id="IPR018062">
    <property type="entry name" value="HTH_AraC-typ_CS"/>
</dbReference>
<comment type="caution">
    <text evidence="11">The sequence shown here is derived from an EMBL/GenBank/DDBJ whole genome shotgun (WGS) entry which is preliminary data.</text>
</comment>
<reference evidence="12" key="1">
    <citation type="journal article" date="2019" name="Int. J. Syst. Evol. Microbiol.">
        <title>The Global Catalogue of Microorganisms (GCM) 10K type strain sequencing project: providing services to taxonomists for standard genome sequencing and annotation.</title>
        <authorList>
            <consortium name="The Broad Institute Genomics Platform"/>
            <consortium name="The Broad Institute Genome Sequencing Center for Infectious Disease"/>
            <person name="Wu L."/>
            <person name="Ma J."/>
        </authorList>
    </citation>
    <scope>NUCLEOTIDE SEQUENCE [LARGE SCALE GENOMIC DNA]</scope>
    <source>
        <strain evidence="12">IBRC-M 10987</strain>
    </source>
</reference>
<dbReference type="InterPro" id="IPR011006">
    <property type="entry name" value="CheY-like_superfamily"/>
</dbReference>
<feature type="domain" description="HTH araC/xylS-type" evidence="9">
    <location>
        <begin position="430"/>
        <end position="528"/>
    </location>
</feature>
<dbReference type="RefSeq" id="WP_377717690.1">
    <property type="nucleotide sequence ID" value="NZ_JBHSAM010000014.1"/>
</dbReference>
<dbReference type="InterPro" id="IPR018060">
    <property type="entry name" value="HTH_AraC"/>
</dbReference>
<dbReference type="SMART" id="SM00342">
    <property type="entry name" value="HTH_ARAC"/>
    <property type="match status" value="1"/>
</dbReference>
<dbReference type="Pfam" id="PF00072">
    <property type="entry name" value="Response_reg"/>
    <property type="match status" value="1"/>
</dbReference>
<feature type="modified residue" description="4-aspartylphosphate" evidence="8">
    <location>
        <position position="55"/>
    </location>
</feature>